<keyword evidence="3" id="KW-1185">Reference proteome</keyword>
<evidence type="ECO:0000313" key="3">
    <source>
        <dbReference type="Proteomes" id="UP001199919"/>
    </source>
</evidence>
<reference evidence="2 3" key="1">
    <citation type="submission" date="2021-12" db="EMBL/GenBank/DDBJ databases">
        <title>Mucilaginibacter roseus genome.</title>
        <authorList>
            <person name="Ferreira J.R."/>
            <person name="Newman J.D."/>
        </authorList>
    </citation>
    <scope>NUCLEOTIDE SEQUENCE [LARGE SCALE GENOMIC DNA]</scope>
    <source>
        <strain evidence="2 3">LMG 28454</strain>
    </source>
</reference>
<keyword evidence="1" id="KW-0472">Membrane</keyword>
<feature type="transmembrane region" description="Helical" evidence="1">
    <location>
        <begin position="83"/>
        <end position="104"/>
    </location>
</feature>
<comment type="caution">
    <text evidence="2">The sequence shown here is derived from an EMBL/GenBank/DDBJ whole genome shotgun (WGS) entry which is preliminary data.</text>
</comment>
<organism evidence="2 3">
    <name type="scientific">Mucilaginibacter roseus</name>
    <dbReference type="NCBI Taxonomy" id="1528868"/>
    <lineage>
        <taxon>Bacteria</taxon>
        <taxon>Pseudomonadati</taxon>
        <taxon>Bacteroidota</taxon>
        <taxon>Sphingobacteriia</taxon>
        <taxon>Sphingobacteriales</taxon>
        <taxon>Sphingobacteriaceae</taxon>
        <taxon>Mucilaginibacter</taxon>
    </lineage>
</organism>
<gene>
    <name evidence="2" type="ORF">LT679_06855</name>
</gene>
<evidence type="ECO:0000313" key="2">
    <source>
        <dbReference type="EMBL" id="MCD8740318.1"/>
    </source>
</evidence>
<name>A0ABS8U470_9SPHI</name>
<feature type="transmembrane region" description="Helical" evidence="1">
    <location>
        <begin position="18"/>
        <end position="37"/>
    </location>
</feature>
<keyword evidence="1" id="KW-0812">Transmembrane</keyword>
<sequence>MYIVLDFLQIIEFKRSDLFFILFFGGLNAVGFYDRTIKQREKNEYLKKSGRTEEDLKRIEFVKTWEADRLVGRTRYSLQNGGVVMGMMLIVPLSFIALITTSLSGTFPSINAVIAFLLLLIPLCYLSGALIYLIRWNSKETKFKKLTGESYLAG</sequence>
<feature type="transmembrane region" description="Helical" evidence="1">
    <location>
        <begin position="110"/>
        <end position="134"/>
    </location>
</feature>
<dbReference type="EMBL" id="JAJPWV010000002">
    <property type="protein sequence ID" value="MCD8740318.1"/>
    <property type="molecule type" value="Genomic_DNA"/>
</dbReference>
<accession>A0ABS8U470</accession>
<protein>
    <submittedName>
        <fullName evidence="2">Uncharacterized protein</fullName>
    </submittedName>
</protein>
<dbReference type="RefSeq" id="WP_232176717.1">
    <property type="nucleotide sequence ID" value="NZ_JAJPWV010000002.1"/>
</dbReference>
<evidence type="ECO:0000256" key="1">
    <source>
        <dbReference type="SAM" id="Phobius"/>
    </source>
</evidence>
<keyword evidence="1" id="KW-1133">Transmembrane helix</keyword>
<dbReference type="Proteomes" id="UP001199919">
    <property type="component" value="Unassembled WGS sequence"/>
</dbReference>
<proteinExistence type="predicted"/>